<protein>
    <recommendedName>
        <fullName evidence="4 13">Tetraacyldisaccharide 4'-kinase</fullName>
        <ecNumber evidence="3 13">2.7.1.130</ecNumber>
    </recommendedName>
    <alternativeName>
        <fullName evidence="12 13">Lipid A 4'-kinase</fullName>
    </alternativeName>
</protein>
<keyword evidence="9 13" id="KW-0418">Kinase</keyword>
<keyword evidence="15" id="KW-1185">Reference proteome</keyword>
<dbReference type="Proteomes" id="UP000463961">
    <property type="component" value="Chromosome"/>
</dbReference>
<keyword evidence="7 13" id="KW-0808">Transferase</keyword>
<accession>A0A7R6TPL4</accession>
<dbReference type="HAMAP" id="MF_00409">
    <property type="entry name" value="LpxK"/>
    <property type="match status" value="1"/>
</dbReference>
<dbReference type="PANTHER" id="PTHR42724">
    <property type="entry name" value="TETRAACYLDISACCHARIDE 4'-KINASE"/>
    <property type="match status" value="1"/>
</dbReference>
<dbReference type="EC" id="2.7.1.130" evidence="3 13"/>
<evidence type="ECO:0000256" key="8">
    <source>
        <dbReference type="ARBA" id="ARBA00022741"/>
    </source>
</evidence>
<evidence type="ECO:0000256" key="1">
    <source>
        <dbReference type="ARBA" id="ARBA00002274"/>
    </source>
</evidence>
<comment type="similarity">
    <text evidence="13">Belongs to the LpxK family.</text>
</comment>
<evidence type="ECO:0000256" key="13">
    <source>
        <dbReference type="HAMAP-Rule" id="MF_00409"/>
    </source>
</evidence>
<keyword evidence="8 13" id="KW-0547">Nucleotide-binding</keyword>
<organism evidence="14 15">
    <name type="scientific">Fluviibacter phosphoraccumulans</name>
    <dbReference type="NCBI Taxonomy" id="1751046"/>
    <lineage>
        <taxon>Bacteria</taxon>
        <taxon>Pseudomonadati</taxon>
        <taxon>Pseudomonadota</taxon>
        <taxon>Betaproteobacteria</taxon>
        <taxon>Rhodocyclales</taxon>
        <taxon>Fluviibacteraceae</taxon>
        <taxon>Fluviibacter</taxon>
    </lineage>
</organism>
<comment type="pathway">
    <text evidence="2 13">Glycolipid biosynthesis; lipid IV(A) biosynthesis; lipid IV(A) from (3R)-3-hydroxytetradecanoyl-[acyl-carrier-protein] and UDP-N-acetyl-alpha-D-glucosamine: step 6/6.</text>
</comment>
<keyword evidence="10 13" id="KW-0067">ATP-binding</keyword>
<keyword evidence="5 13" id="KW-0444">Lipid biosynthesis</keyword>
<dbReference type="GO" id="GO:0009244">
    <property type="term" value="P:lipopolysaccharide core region biosynthetic process"/>
    <property type="evidence" value="ECO:0007669"/>
    <property type="project" value="TreeGrafter"/>
</dbReference>
<sequence length="342" mass="37481">MILRPAQVEASWYGRVRLGSVETALLLVLSWGYAGVIWLRRRLYQWGILKTVRLPVPVLVVGNLIVGGAGKTPVARALAQQLKALGWRPGIISRGYGRQVPGVRAVGVGDSPQHVGDEPLLYAQDGFPVFVGEKRAEAGRALLAANPSVNILIADDGLQHLALARDLEVVVFDQRGIGNGRLLPAGPLREPLSRLNASLVRGLIIQGNPDQTGWPALPRLGMTLQPQHIYALNQPERQLPLESLAGKSVLALAGIGHPERFFSMLRDAGLRVEAISFPDHHDFKPQDIPFSHLPVLMTEKDAVKCQNFAQGHDNWFVVPVKARFSPALPLAKWLKGIDKRHR</sequence>
<dbReference type="GO" id="GO:0009029">
    <property type="term" value="F:lipid-A 4'-kinase activity"/>
    <property type="evidence" value="ECO:0007669"/>
    <property type="project" value="UniProtKB-UniRule"/>
</dbReference>
<evidence type="ECO:0000256" key="3">
    <source>
        <dbReference type="ARBA" id="ARBA00012071"/>
    </source>
</evidence>
<dbReference type="Pfam" id="PF02606">
    <property type="entry name" value="LpxK"/>
    <property type="match status" value="1"/>
</dbReference>
<evidence type="ECO:0000313" key="14">
    <source>
        <dbReference type="EMBL" id="BBU69775.1"/>
    </source>
</evidence>
<evidence type="ECO:0000256" key="5">
    <source>
        <dbReference type="ARBA" id="ARBA00022516"/>
    </source>
</evidence>
<reference evidence="15" key="1">
    <citation type="submission" date="2020-01" db="EMBL/GenBank/DDBJ databases">
        <title>Phosphoaccumulans saitamaens gen. nov., sp. nov., a polyphosphate accumulating bacterium isolated from surface river water.</title>
        <authorList>
            <person name="Watanabe K."/>
            <person name="Suda W."/>
        </authorList>
    </citation>
    <scope>NUCLEOTIDE SEQUENCE [LARGE SCALE GENOMIC DNA]</scope>
    <source>
        <strain evidence="15">ICHIAU1</strain>
    </source>
</reference>
<dbReference type="AlphaFoldDB" id="A0A7R6TPL4"/>
<dbReference type="GO" id="GO:0005886">
    <property type="term" value="C:plasma membrane"/>
    <property type="evidence" value="ECO:0007669"/>
    <property type="project" value="TreeGrafter"/>
</dbReference>
<dbReference type="EMBL" id="AP022345">
    <property type="protein sequence ID" value="BBU69775.1"/>
    <property type="molecule type" value="Genomic_DNA"/>
</dbReference>
<evidence type="ECO:0000256" key="9">
    <source>
        <dbReference type="ARBA" id="ARBA00022777"/>
    </source>
</evidence>
<dbReference type="GO" id="GO:0005524">
    <property type="term" value="F:ATP binding"/>
    <property type="evidence" value="ECO:0007669"/>
    <property type="project" value="UniProtKB-UniRule"/>
</dbReference>
<keyword evidence="11 13" id="KW-0443">Lipid metabolism</keyword>
<evidence type="ECO:0000256" key="11">
    <source>
        <dbReference type="ARBA" id="ARBA00023098"/>
    </source>
</evidence>
<dbReference type="PANTHER" id="PTHR42724:SF1">
    <property type="entry name" value="TETRAACYLDISACCHARIDE 4'-KINASE, MITOCHONDRIAL-RELATED"/>
    <property type="match status" value="1"/>
</dbReference>
<evidence type="ECO:0000313" key="15">
    <source>
        <dbReference type="Proteomes" id="UP000463961"/>
    </source>
</evidence>
<dbReference type="CDD" id="cd01983">
    <property type="entry name" value="SIMIBI"/>
    <property type="match status" value="1"/>
</dbReference>
<dbReference type="SUPFAM" id="SSF52540">
    <property type="entry name" value="P-loop containing nucleoside triphosphate hydrolases"/>
    <property type="match status" value="1"/>
</dbReference>
<evidence type="ECO:0000256" key="2">
    <source>
        <dbReference type="ARBA" id="ARBA00004870"/>
    </source>
</evidence>
<dbReference type="UniPathway" id="UPA00359">
    <property type="reaction ID" value="UER00482"/>
</dbReference>
<comment type="catalytic activity">
    <reaction evidence="13">
        <text>a lipid A disaccharide + ATP = a lipid IVA + ADP + H(+)</text>
        <dbReference type="Rhea" id="RHEA:67840"/>
        <dbReference type="ChEBI" id="CHEBI:15378"/>
        <dbReference type="ChEBI" id="CHEBI:30616"/>
        <dbReference type="ChEBI" id="CHEBI:176343"/>
        <dbReference type="ChEBI" id="CHEBI:176425"/>
        <dbReference type="ChEBI" id="CHEBI:456216"/>
        <dbReference type="EC" id="2.7.1.130"/>
    </reaction>
</comment>
<dbReference type="InterPro" id="IPR027417">
    <property type="entry name" value="P-loop_NTPase"/>
</dbReference>
<dbReference type="RefSeq" id="WP_162049544.1">
    <property type="nucleotide sequence ID" value="NZ_AP022345.1"/>
</dbReference>
<dbReference type="InterPro" id="IPR003758">
    <property type="entry name" value="LpxK"/>
</dbReference>
<feature type="binding site" evidence="13">
    <location>
        <begin position="65"/>
        <end position="72"/>
    </location>
    <ligand>
        <name>ATP</name>
        <dbReference type="ChEBI" id="CHEBI:30616"/>
    </ligand>
</feature>
<evidence type="ECO:0000256" key="4">
    <source>
        <dbReference type="ARBA" id="ARBA00016436"/>
    </source>
</evidence>
<evidence type="ECO:0000256" key="10">
    <source>
        <dbReference type="ARBA" id="ARBA00022840"/>
    </source>
</evidence>
<name>A0A7R6TPL4_9RHOO</name>
<comment type="function">
    <text evidence="1 13">Transfers the gamma-phosphate of ATP to the 4'-position of a tetraacyldisaccharide 1-phosphate intermediate (termed DS-1-P) to form tetraacyldisaccharide 1,4'-bis-phosphate (lipid IVA).</text>
</comment>
<evidence type="ECO:0000256" key="6">
    <source>
        <dbReference type="ARBA" id="ARBA00022556"/>
    </source>
</evidence>
<dbReference type="OrthoDB" id="9766423at2"/>
<keyword evidence="6 13" id="KW-0441">Lipid A biosynthesis</keyword>
<proteinExistence type="inferred from homology"/>
<evidence type="ECO:0000256" key="7">
    <source>
        <dbReference type="ARBA" id="ARBA00022679"/>
    </source>
</evidence>
<gene>
    <name evidence="13 14" type="primary">lpxK</name>
    <name evidence="14" type="ORF">ICHIAU1_20580</name>
</gene>
<dbReference type="GO" id="GO:0009245">
    <property type="term" value="P:lipid A biosynthetic process"/>
    <property type="evidence" value="ECO:0007669"/>
    <property type="project" value="UniProtKB-UniRule"/>
</dbReference>
<evidence type="ECO:0000256" key="12">
    <source>
        <dbReference type="ARBA" id="ARBA00029757"/>
    </source>
</evidence>
<dbReference type="NCBIfam" id="TIGR00682">
    <property type="entry name" value="lpxK"/>
    <property type="match status" value="1"/>
</dbReference>